<keyword evidence="6 12" id="KW-0418">Kinase</keyword>
<dbReference type="GO" id="GO:0016020">
    <property type="term" value="C:membrane"/>
    <property type="evidence" value="ECO:0007669"/>
    <property type="project" value="UniProtKB-SubCell"/>
</dbReference>
<protein>
    <recommendedName>
        <fullName evidence="3">histidine kinase</fullName>
        <ecNumber evidence="3">2.7.13.3</ecNumber>
    </recommendedName>
</protein>
<dbReference type="SMART" id="SM00304">
    <property type="entry name" value="HAMP"/>
    <property type="match status" value="1"/>
</dbReference>
<keyword evidence="13" id="KW-1185">Reference proteome</keyword>
<dbReference type="PROSITE" id="PS50109">
    <property type="entry name" value="HIS_KIN"/>
    <property type="match status" value="1"/>
</dbReference>
<dbReference type="EMBL" id="SJPJ01000001">
    <property type="protein sequence ID" value="TWT80879.1"/>
    <property type="molecule type" value="Genomic_DNA"/>
</dbReference>
<evidence type="ECO:0000256" key="4">
    <source>
        <dbReference type="ARBA" id="ARBA00022553"/>
    </source>
</evidence>
<dbReference type="Pfam" id="PF00512">
    <property type="entry name" value="HisKA"/>
    <property type="match status" value="1"/>
</dbReference>
<proteinExistence type="predicted"/>
<comment type="caution">
    <text evidence="12">The sequence shown here is derived from an EMBL/GenBank/DDBJ whole genome shotgun (WGS) entry which is preliminary data.</text>
</comment>
<keyword evidence="9" id="KW-0812">Transmembrane</keyword>
<dbReference type="InterPro" id="IPR004358">
    <property type="entry name" value="Sig_transdc_His_kin-like_C"/>
</dbReference>
<evidence type="ECO:0000256" key="8">
    <source>
        <dbReference type="SAM" id="Coils"/>
    </source>
</evidence>
<dbReference type="CDD" id="cd16922">
    <property type="entry name" value="HATPase_EvgS-ArcB-TorS-like"/>
    <property type="match status" value="1"/>
</dbReference>
<dbReference type="PANTHER" id="PTHR43711:SF31">
    <property type="entry name" value="HISTIDINE KINASE"/>
    <property type="match status" value="1"/>
</dbReference>
<dbReference type="SUPFAM" id="SSF55874">
    <property type="entry name" value="ATPase domain of HSP90 chaperone/DNA topoisomerase II/histidine kinase"/>
    <property type="match status" value="1"/>
</dbReference>
<evidence type="ECO:0000256" key="6">
    <source>
        <dbReference type="ARBA" id="ARBA00022777"/>
    </source>
</evidence>
<dbReference type="Proteomes" id="UP000315010">
    <property type="component" value="Unassembled WGS sequence"/>
</dbReference>
<dbReference type="PRINTS" id="PR00344">
    <property type="entry name" value="BCTRLSENSOR"/>
</dbReference>
<dbReference type="InterPro" id="IPR005467">
    <property type="entry name" value="His_kinase_dom"/>
</dbReference>
<dbReference type="InterPro" id="IPR036097">
    <property type="entry name" value="HisK_dim/P_sf"/>
</dbReference>
<evidence type="ECO:0000256" key="1">
    <source>
        <dbReference type="ARBA" id="ARBA00000085"/>
    </source>
</evidence>
<dbReference type="Pfam" id="PF00672">
    <property type="entry name" value="HAMP"/>
    <property type="match status" value="1"/>
</dbReference>
<dbReference type="SMART" id="SM00387">
    <property type="entry name" value="HATPase_c"/>
    <property type="match status" value="1"/>
</dbReference>
<feature type="transmembrane region" description="Helical" evidence="9">
    <location>
        <begin position="61"/>
        <end position="83"/>
    </location>
</feature>
<keyword evidence="4" id="KW-0597">Phosphoprotein</keyword>
<dbReference type="CDD" id="cd00082">
    <property type="entry name" value="HisKA"/>
    <property type="match status" value="1"/>
</dbReference>
<evidence type="ECO:0000313" key="12">
    <source>
        <dbReference type="EMBL" id="TWT80879.1"/>
    </source>
</evidence>
<dbReference type="Pfam" id="PF02518">
    <property type="entry name" value="HATPase_c"/>
    <property type="match status" value="1"/>
</dbReference>
<dbReference type="InterPro" id="IPR003661">
    <property type="entry name" value="HisK_dim/P_dom"/>
</dbReference>
<dbReference type="GO" id="GO:0000155">
    <property type="term" value="F:phosphorelay sensor kinase activity"/>
    <property type="evidence" value="ECO:0007669"/>
    <property type="project" value="InterPro"/>
</dbReference>
<feature type="transmembrane region" description="Helical" evidence="9">
    <location>
        <begin position="285"/>
        <end position="313"/>
    </location>
</feature>
<dbReference type="Gene3D" id="3.30.565.10">
    <property type="entry name" value="Histidine kinase-like ATPase, C-terminal domain"/>
    <property type="match status" value="1"/>
</dbReference>
<feature type="domain" description="HAMP" evidence="11">
    <location>
        <begin position="311"/>
        <end position="363"/>
    </location>
</feature>
<comment type="subcellular location">
    <subcellularLocation>
        <location evidence="2">Membrane</location>
    </subcellularLocation>
</comment>
<dbReference type="FunFam" id="3.30.565.10:FF:000010">
    <property type="entry name" value="Sensor histidine kinase RcsC"/>
    <property type="match status" value="1"/>
</dbReference>
<evidence type="ECO:0000256" key="2">
    <source>
        <dbReference type="ARBA" id="ARBA00004370"/>
    </source>
</evidence>
<organism evidence="12 13">
    <name type="scientific">Novipirellula herctigrandis</name>
    <dbReference type="NCBI Taxonomy" id="2527986"/>
    <lineage>
        <taxon>Bacteria</taxon>
        <taxon>Pseudomonadati</taxon>
        <taxon>Planctomycetota</taxon>
        <taxon>Planctomycetia</taxon>
        <taxon>Pirellulales</taxon>
        <taxon>Pirellulaceae</taxon>
        <taxon>Novipirellula</taxon>
    </lineage>
</organism>
<dbReference type="InterPro" id="IPR003660">
    <property type="entry name" value="HAMP_dom"/>
</dbReference>
<accession>A0A5C5Z0Q4</accession>
<keyword evidence="9" id="KW-1133">Transmembrane helix</keyword>
<dbReference type="Gene3D" id="1.10.287.130">
    <property type="match status" value="1"/>
</dbReference>
<evidence type="ECO:0000313" key="13">
    <source>
        <dbReference type="Proteomes" id="UP000315010"/>
    </source>
</evidence>
<dbReference type="SUPFAM" id="SSF47384">
    <property type="entry name" value="Homodimeric domain of signal transducing histidine kinase"/>
    <property type="match status" value="1"/>
</dbReference>
<feature type="coiled-coil region" evidence="8">
    <location>
        <begin position="351"/>
        <end position="378"/>
    </location>
</feature>
<dbReference type="SMART" id="SM00388">
    <property type="entry name" value="HisKA"/>
    <property type="match status" value="1"/>
</dbReference>
<comment type="catalytic activity">
    <reaction evidence="1">
        <text>ATP + protein L-histidine = ADP + protein N-phospho-L-histidine.</text>
        <dbReference type="EC" id="2.7.13.3"/>
    </reaction>
</comment>
<evidence type="ECO:0000256" key="3">
    <source>
        <dbReference type="ARBA" id="ARBA00012438"/>
    </source>
</evidence>
<name>A0A5C5Z0Q4_9BACT</name>
<reference evidence="12 13" key="1">
    <citation type="submission" date="2019-02" db="EMBL/GenBank/DDBJ databases">
        <title>Deep-cultivation of Planctomycetes and their phenomic and genomic characterization uncovers novel biology.</title>
        <authorList>
            <person name="Wiegand S."/>
            <person name="Jogler M."/>
            <person name="Boedeker C."/>
            <person name="Pinto D."/>
            <person name="Vollmers J."/>
            <person name="Rivas-Marin E."/>
            <person name="Kohn T."/>
            <person name="Peeters S.H."/>
            <person name="Heuer A."/>
            <person name="Rast P."/>
            <person name="Oberbeckmann S."/>
            <person name="Bunk B."/>
            <person name="Jeske O."/>
            <person name="Meyerdierks A."/>
            <person name="Storesund J.E."/>
            <person name="Kallscheuer N."/>
            <person name="Luecker S."/>
            <person name="Lage O.M."/>
            <person name="Pohl T."/>
            <person name="Merkel B.J."/>
            <person name="Hornburger P."/>
            <person name="Mueller R.-W."/>
            <person name="Bruemmer F."/>
            <person name="Labrenz M."/>
            <person name="Spormann A.M."/>
            <person name="Op Den Camp H."/>
            <person name="Overmann J."/>
            <person name="Amann R."/>
            <person name="Jetten M.S.M."/>
            <person name="Mascher T."/>
            <person name="Medema M.H."/>
            <person name="Devos D.P."/>
            <person name="Kaster A.-K."/>
            <person name="Ovreas L."/>
            <person name="Rohde M."/>
            <person name="Galperin M.Y."/>
            <person name="Jogler C."/>
        </authorList>
    </citation>
    <scope>NUCLEOTIDE SEQUENCE [LARGE SCALE GENOMIC DNA]</scope>
    <source>
        <strain evidence="12 13">CA13</strain>
    </source>
</reference>
<keyword evidence="5 12" id="KW-0808">Transferase</keyword>
<evidence type="ECO:0000259" key="11">
    <source>
        <dbReference type="PROSITE" id="PS50885"/>
    </source>
</evidence>
<evidence type="ECO:0000259" key="10">
    <source>
        <dbReference type="PROSITE" id="PS50109"/>
    </source>
</evidence>
<evidence type="ECO:0000256" key="5">
    <source>
        <dbReference type="ARBA" id="ARBA00022679"/>
    </source>
</evidence>
<keyword evidence="7" id="KW-0902">Two-component regulatory system</keyword>
<dbReference type="SUPFAM" id="SSF158472">
    <property type="entry name" value="HAMP domain-like"/>
    <property type="match status" value="1"/>
</dbReference>
<keyword evidence="8" id="KW-0175">Coiled coil</keyword>
<dbReference type="AlphaFoldDB" id="A0A5C5Z0Q4"/>
<dbReference type="EC" id="2.7.13.3" evidence="3"/>
<dbReference type="PANTHER" id="PTHR43711">
    <property type="entry name" value="TWO-COMPONENT HISTIDINE KINASE"/>
    <property type="match status" value="1"/>
</dbReference>
<dbReference type="InterPro" id="IPR050736">
    <property type="entry name" value="Sensor_HK_Regulatory"/>
</dbReference>
<keyword evidence="9" id="KW-0472">Membrane</keyword>
<dbReference type="Gene3D" id="6.10.340.10">
    <property type="match status" value="1"/>
</dbReference>
<evidence type="ECO:0000256" key="9">
    <source>
        <dbReference type="SAM" id="Phobius"/>
    </source>
</evidence>
<dbReference type="InterPro" id="IPR003594">
    <property type="entry name" value="HATPase_dom"/>
</dbReference>
<feature type="domain" description="Histidine kinase" evidence="10">
    <location>
        <begin position="399"/>
        <end position="622"/>
    </location>
</feature>
<dbReference type="PROSITE" id="PS50885">
    <property type="entry name" value="HAMP"/>
    <property type="match status" value="1"/>
</dbReference>
<sequence length="652" mass="73006">MGHAAGGLVVLAAWSFWRPGRFGGLVEGRGPHPFSFHGFLTDMFRFIKGVFASMSLERKCLLFFGSAIVLLMCAAFFVVQLLAKRLVTNTTQQRARDYAAAELYMIHSDAQWSAKLPSDVVTSNQELLDGLRSELLNAKIDFRVLALQDSMSYDKLPTIDQPKTAHELDRLTALEPQYRAWLARQIGQDRPDVERPLDLGDNEAMSRIGLLGTTVFAEDGPVDDRYIYYYPVFFKPTCVLSCHSPTGGSISTSPDEDPMTLASQYPFRVFRIGMPYQETHDQTTWIRAIVIALAMAIIAATLFVLHAIVRFLVLQPLYHLRDVSDSITHGDTNQRATIDTEDEFRELADAFNRMLRHLTETQDKIQEVNRELDARVDQFAQLNLQLYEANRLKSDFLANMSHELRTPLNSIIGFSEVLVGIDSLTDKQRRYASNIQKSGRLLLEMINDILDLAKVEAGKMELRRSEFDLGRLVSAQCDMIHSLSEEKNISLSVETGDDLPKAYQDQTKLGQIINNLLSNAIKFTPEGGMITVRIEDVQSGRFRLSVKDTGVGIAEEDQPIIFQKFRQSQNVLNNEGLTREFAGTGLGLSIVKELAKLLGGEVDFESELGRGSTFWVTLPWRLSDQVSVDALLATPSLQGESPADGSTLKLLK</sequence>
<evidence type="ECO:0000256" key="7">
    <source>
        <dbReference type="ARBA" id="ARBA00023012"/>
    </source>
</evidence>
<dbReference type="CDD" id="cd06225">
    <property type="entry name" value="HAMP"/>
    <property type="match status" value="1"/>
</dbReference>
<dbReference type="InterPro" id="IPR036890">
    <property type="entry name" value="HATPase_C_sf"/>
</dbReference>
<gene>
    <name evidence="12" type="primary">barA_4</name>
    <name evidence="12" type="ORF">CA13_23250</name>
</gene>